<feature type="region of interest" description="Disordered" evidence="5">
    <location>
        <begin position="45"/>
        <end position="66"/>
    </location>
</feature>
<dbReference type="InterPro" id="IPR017853">
    <property type="entry name" value="GH"/>
</dbReference>
<accession>D8Q440</accession>
<gene>
    <name evidence="8" type="ORF">SCHCODRAFT_67813</name>
</gene>
<dbReference type="RefSeq" id="XP_003032065.1">
    <property type="nucleotide sequence ID" value="XM_003032019.1"/>
</dbReference>
<dbReference type="AlphaFoldDB" id="D8Q440"/>
<dbReference type="HOGENOM" id="CLU_004624_0_2_1"/>
<dbReference type="GO" id="GO:0008422">
    <property type="term" value="F:beta-glucosidase activity"/>
    <property type="evidence" value="ECO:0007669"/>
    <property type="project" value="TreeGrafter"/>
</dbReference>
<protein>
    <submittedName>
        <fullName evidence="8">Glycoside hydrolase family 5 protein</fullName>
    </submittedName>
</protein>
<dbReference type="SUPFAM" id="SSF51445">
    <property type="entry name" value="(Trans)glycosidases"/>
    <property type="match status" value="1"/>
</dbReference>
<evidence type="ECO:0000259" key="7">
    <source>
        <dbReference type="Pfam" id="PF00150"/>
    </source>
</evidence>
<dbReference type="OrthoDB" id="62120at2759"/>
<evidence type="ECO:0000313" key="8">
    <source>
        <dbReference type="EMBL" id="EFI97162.1"/>
    </source>
</evidence>
<evidence type="ECO:0000256" key="6">
    <source>
        <dbReference type="SAM" id="SignalP"/>
    </source>
</evidence>
<evidence type="ECO:0000256" key="5">
    <source>
        <dbReference type="SAM" id="MobiDB-lite"/>
    </source>
</evidence>
<dbReference type="EMBL" id="GL377306">
    <property type="protein sequence ID" value="EFI97162.1"/>
    <property type="molecule type" value="Genomic_DNA"/>
</dbReference>
<dbReference type="eggNOG" id="ENOG502QPYU">
    <property type="taxonomic scope" value="Eukaryota"/>
</dbReference>
<dbReference type="GO" id="GO:0009251">
    <property type="term" value="P:glucan catabolic process"/>
    <property type="evidence" value="ECO:0007669"/>
    <property type="project" value="TreeGrafter"/>
</dbReference>
<evidence type="ECO:0000256" key="4">
    <source>
        <dbReference type="RuleBase" id="RU361153"/>
    </source>
</evidence>
<dbReference type="GO" id="GO:0005576">
    <property type="term" value="C:extracellular region"/>
    <property type="evidence" value="ECO:0007669"/>
    <property type="project" value="TreeGrafter"/>
</dbReference>
<feature type="signal peptide" evidence="6">
    <location>
        <begin position="1"/>
        <end position="22"/>
    </location>
</feature>
<dbReference type="InterPro" id="IPR050386">
    <property type="entry name" value="Glycosyl_hydrolase_5"/>
</dbReference>
<evidence type="ECO:0000256" key="1">
    <source>
        <dbReference type="ARBA" id="ARBA00005641"/>
    </source>
</evidence>
<dbReference type="Proteomes" id="UP000007431">
    <property type="component" value="Unassembled WGS sequence"/>
</dbReference>
<dbReference type="PANTHER" id="PTHR31297">
    <property type="entry name" value="GLUCAN ENDO-1,6-BETA-GLUCOSIDASE B"/>
    <property type="match status" value="1"/>
</dbReference>
<dbReference type="Pfam" id="PF00150">
    <property type="entry name" value="Cellulase"/>
    <property type="match status" value="1"/>
</dbReference>
<evidence type="ECO:0000313" key="9">
    <source>
        <dbReference type="Proteomes" id="UP000007431"/>
    </source>
</evidence>
<keyword evidence="3 4" id="KW-0326">Glycosidase</keyword>
<dbReference type="OMA" id="MDYHEYQ"/>
<dbReference type="PANTHER" id="PTHR31297:SF42">
    <property type="entry name" value="GLYCOSIDE HYDROLASE FAMILY 5 DOMAIN-CONTAINING PROTEIN"/>
    <property type="match status" value="1"/>
</dbReference>
<dbReference type="KEGG" id="scm:SCHCO_02627090"/>
<comment type="similarity">
    <text evidence="1 4">Belongs to the glycosyl hydrolase 5 (cellulase A) family.</text>
</comment>
<sequence length="475" mass="52089">MNQLRLSFVALCLVVGATAVCAAQCQLRAVENGVQVPFAGVGDNGTQTSSSGATATATGSGASPSASATALPAFKYGTDPIRGVNLGGWLVLEPWITPSFFEETGNDDIVDEYTLGQLMDEDDARKMLKNHWETWITEQDFKDIAAAGLTHVRIPLGYWSVPMTSADTNYSTSISPYLDGAWPYLLRGLNWARAHGVRCIVDVHGAPGSQNGYDNSGQRTGNPQFVSGGDNENVERTLDLVRFLADNIGGMVDVLELLNEGAGFRGDDWAQAIRGFFEDGYDVVRNTAGDDIKVMIGDAFLGVNSWDGFLGSGDAQGVIMDYHMYQIFSNDELRRSNDEHIEFACTKKTELTGYASSNIWTVVGEWSTAPTDCTKWLNGRGVGARWDNTYTTDGSGEYFNQCGNYTGSYSGFSDDYKDFLRKYWEVQVDIGEAVSGWVMWTWKAENSDDWSYQKGLEGGWIPSDPDDRLYPNICS</sequence>
<feature type="domain" description="Glycoside hydrolase family 5" evidence="7">
    <location>
        <begin position="129"/>
        <end position="369"/>
    </location>
</feature>
<keyword evidence="6" id="KW-0732">Signal</keyword>
<reference evidence="8 9" key="1">
    <citation type="journal article" date="2010" name="Nat. Biotechnol.">
        <title>Genome sequence of the model mushroom Schizophyllum commune.</title>
        <authorList>
            <person name="Ohm R.A."/>
            <person name="de Jong J.F."/>
            <person name="Lugones L.G."/>
            <person name="Aerts A."/>
            <person name="Kothe E."/>
            <person name="Stajich J.E."/>
            <person name="de Vries R.P."/>
            <person name="Record E."/>
            <person name="Levasseur A."/>
            <person name="Baker S.E."/>
            <person name="Bartholomew K.A."/>
            <person name="Coutinho P.M."/>
            <person name="Erdmann S."/>
            <person name="Fowler T.J."/>
            <person name="Gathman A.C."/>
            <person name="Lombard V."/>
            <person name="Henrissat B."/>
            <person name="Knabe N."/>
            <person name="Kuees U."/>
            <person name="Lilly W.W."/>
            <person name="Lindquist E."/>
            <person name="Lucas S."/>
            <person name="Magnuson J.K."/>
            <person name="Piumi F."/>
            <person name="Raudaskoski M."/>
            <person name="Salamov A."/>
            <person name="Schmutz J."/>
            <person name="Schwarze F.W.M.R."/>
            <person name="vanKuyk P.A."/>
            <person name="Horton J.S."/>
            <person name="Grigoriev I.V."/>
            <person name="Woesten H.A.B."/>
        </authorList>
    </citation>
    <scope>NUCLEOTIDE SEQUENCE [LARGE SCALE GENOMIC DNA]</scope>
    <source>
        <strain evidence="9">H4-8 / FGSC 9210</strain>
    </source>
</reference>
<proteinExistence type="inferred from homology"/>
<dbReference type="VEuPathDB" id="FungiDB:SCHCODRAFT_02627090"/>
<dbReference type="GO" id="GO:0009986">
    <property type="term" value="C:cell surface"/>
    <property type="evidence" value="ECO:0007669"/>
    <property type="project" value="TreeGrafter"/>
</dbReference>
<feature type="chain" id="PRO_5003120516" evidence="6">
    <location>
        <begin position="23"/>
        <end position="475"/>
    </location>
</feature>
<keyword evidence="9" id="KW-1185">Reference proteome</keyword>
<dbReference type="Gene3D" id="3.20.20.80">
    <property type="entry name" value="Glycosidases"/>
    <property type="match status" value="1"/>
</dbReference>
<keyword evidence="2 4" id="KW-0378">Hydrolase</keyword>
<name>D8Q440_SCHCM</name>
<dbReference type="GeneID" id="9589413"/>
<dbReference type="FunCoup" id="D8Q440">
    <property type="interactions" value="35"/>
</dbReference>
<dbReference type="STRING" id="578458.D8Q440"/>
<dbReference type="InParanoid" id="D8Q440"/>
<dbReference type="InterPro" id="IPR001547">
    <property type="entry name" value="Glyco_hydro_5"/>
</dbReference>
<evidence type="ECO:0000256" key="3">
    <source>
        <dbReference type="ARBA" id="ARBA00023295"/>
    </source>
</evidence>
<organism evidence="9">
    <name type="scientific">Schizophyllum commune (strain H4-8 / FGSC 9210)</name>
    <name type="common">Split gill fungus</name>
    <dbReference type="NCBI Taxonomy" id="578458"/>
    <lineage>
        <taxon>Eukaryota</taxon>
        <taxon>Fungi</taxon>
        <taxon>Dikarya</taxon>
        <taxon>Basidiomycota</taxon>
        <taxon>Agaricomycotina</taxon>
        <taxon>Agaricomycetes</taxon>
        <taxon>Agaricomycetidae</taxon>
        <taxon>Agaricales</taxon>
        <taxon>Schizophyllaceae</taxon>
        <taxon>Schizophyllum</taxon>
    </lineage>
</organism>
<evidence type="ECO:0000256" key="2">
    <source>
        <dbReference type="ARBA" id="ARBA00022801"/>
    </source>
</evidence>